<keyword evidence="1" id="KW-1133">Transmembrane helix</keyword>
<name>A0A8W8K0K1_MAGGI</name>
<organism evidence="2 3">
    <name type="scientific">Magallana gigas</name>
    <name type="common">Pacific oyster</name>
    <name type="synonym">Crassostrea gigas</name>
    <dbReference type="NCBI Taxonomy" id="29159"/>
    <lineage>
        <taxon>Eukaryota</taxon>
        <taxon>Metazoa</taxon>
        <taxon>Spiralia</taxon>
        <taxon>Lophotrochozoa</taxon>
        <taxon>Mollusca</taxon>
        <taxon>Bivalvia</taxon>
        <taxon>Autobranchia</taxon>
        <taxon>Pteriomorphia</taxon>
        <taxon>Ostreida</taxon>
        <taxon>Ostreoidea</taxon>
        <taxon>Ostreidae</taxon>
        <taxon>Magallana</taxon>
    </lineage>
</organism>
<sequence length="209" mass="23670">MNLPCQYATFPNGMNKYLWLTFLIVSACDTETDFGCCEISNGNCIECCENYHFLDKMCQVCPLGFHGVRCRKECGYPWYGKLCSSICNCSKAECHSALGCLSYDKDTIASSTFNMIPSTSYNEKQVNSLVTTSERSHVSTDSENTYKTANTSKETEPHLGHEPHLFLFVKILGVALGISVIIILGLICLFLYNKRQRNLMSLQQHQFYW</sequence>
<accession>A0A8W8K0K1</accession>
<protein>
    <submittedName>
        <fullName evidence="2">Uncharacterized protein</fullName>
    </submittedName>
</protein>
<evidence type="ECO:0000256" key="1">
    <source>
        <dbReference type="SAM" id="Phobius"/>
    </source>
</evidence>
<keyword evidence="3" id="KW-1185">Reference proteome</keyword>
<evidence type="ECO:0000313" key="3">
    <source>
        <dbReference type="Proteomes" id="UP000005408"/>
    </source>
</evidence>
<dbReference type="AlphaFoldDB" id="A0A8W8K0K1"/>
<dbReference type="Proteomes" id="UP000005408">
    <property type="component" value="Unassembled WGS sequence"/>
</dbReference>
<proteinExistence type="predicted"/>
<evidence type="ECO:0000313" key="2">
    <source>
        <dbReference type="EnsemblMetazoa" id="G21112.1:cds"/>
    </source>
</evidence>
<keyword evidence="1" id="KW-0472">Membrane</keyword>
<dbReference type="EnsemblMetazoa" id="G21112.1">
    <property type="protein sequence ID" value="G21112.1:cds"/>
    <property type="gene ID" value="G21112"/>
</dbReference>
<feature type="transmembrane region" description="Helical" evidence="1">
    <location>
        <begin position="165"/>
        <end position="192"/>
    </location>
</feature>
<reference evidence="2" key="1">
    <citation type="submission" date="2022-08" db="UniProtKB">
        <authorList>
            <consortium name="EnsemblMetazoa"/>
        </authorList>
    </citation>
    <scope>IDENTIFICATION</scope>
    <source>
        <strain evidence="2">05x7-T-G4-1.051#20</strain>
    </source>
</reference>
<keyword evidence="1" id="KW-0812">Transmembrane</keyword>